<reference evidence="2" key="1">
    <citation type="submission" date="2021-03" db="EMBL/GenBank/DDBJ databases">
        <title>Draft genome sequence of rust myrtle Austropuccinia psidii MF-1, a brazilian biotype.</title>
        <authorList>
            <person name="Quecine M.C."/>
            <person name="Pachon D.M.R."/>
            <person name="Bonatelli M.L."/>
            <person name="Correr F.H."/>
            <person name="Franceschini L.M."/>
            <person name="Leite T.F."/>
            <person name="Margarido G.R.A."/>
            <person name="Almeida C.A."/>
            <person name="Ferrarezi J.A."/>
            <person name="Labate C.A."/>
        </authorList>
    </citation>
    <scope>NUCLEOTIDE SEQUENCE</scope>
    <source>
        <strain evidence="2">MF-1</strain>
    </source>
</reference>
<feature type="region of interest" description="Disordered" evidence="1">
    <location>
        <begin position="51"/>
        <end position="106"/>
    </location>
</feature>
<evidence type="ECO:0000256" key="1">
    <source>
        <dbReference type="SAM" id="MobiDB-lite"/>
    </source>
</evidence>
<dbReference type="EMBL" id="AVOT02000283">
    <property type="protein sequence ID" value="MBW0462119.1"/>
    <property type="molecule type" value="Genomic_DNA"/>
</dbReference>
<protein>
    <submittedName>
        <fullName evidence="2">Uncharacterized protein</fullName>
    </submittedName>
</protein>
<evidence type="ECO:0000313" key="2">
    <source>
        <dbReference type="EMBL" id="MBW0462119.1"/>
    </source>
</evidence>
<gene>
    <name evidence="2" type="ORF">O181_001834</name>
</gene>
<sequence>MSPVHLRDLCIPRHQPEEITGIFRSKRSVFGMHGEWKYTELNHYHTPIHLQLQQRPQTRGLDGHGSSTSAPPTPQRPVPVEHGTQEFQPGFRLGRTRGKSPIDISQRDFFQIPYGNYQRLESQ</sequence>
<accession>A0A9Q3BBA4</accession>
<organism evidence="2 3">
    <name type="scientific">Austropuccinia psidii MF-1</name>
    <dbReference type="NCBI Taxonomy" id="1389203"/>
    <lineage>
        <taxon>Eukaryota</taxon>
        <taxon>Fungi</taxon>
        <taxon>Dikarya</taxon>
        <taxon>Basidiomycota</taxon>
        <taxon>Pucciniomycotina</taxon>
        <taxon>Pucciniomycetes</taxon>
        <taxon>Pucciniales</taxon>
        <taxon>Sphaerophragmiaceae</taxon>
        <taxon>Austropuccinia</taxon>
    </lineage>
</organism>
<dbReference type="AlphaFoldDB" id="A0A9Q3BBA4"/>
<evidence type="ECO:0000313" key="3">
    <source>
        <dbReference type="Proteomes" id="UP000765509"/>
    </source>
</evidence>
<comment type="caution">
    <text evidence="2">The sequence shown here is derived from an EMBL/GenBank/DDBJ whole genome shotgun (WGS) entry which is preliminary data.</text>
</comment>
<proteinExistence type="predicted"/>
<keyword evidence="3" id="KW-1185">Reference proteome</keyword>
<dbReference type="Proteomes" id="UP000765509">
    <property type="component" value="Unassembled WGS sequence"/>
</dbReference>
<name>A0A9Q3BBA4_9BASI</name>